<dbReference type="SUPFAM" id="SSF81383">
    <property type="entry name" value="F-box domain"/>
    <property type="match status" value="1"/>
</dbReference>
<proteinExistence type="predicted"/>
<dbReference type="Gene3D" id="2.130.10.10">
    <property type="entry name" value="YVTN repeat-like/Quinoprotein amine dehydrogenase"/>
    <property type="match status" value="1"/>
</dbReference>
<sequence>MEDENKRAGAMGEGHQQGEGEGLGFDDLPAEVQCGVFAQLEVQELARVARVSQSWRQVAHTDSLWLHHLRQRYPSTDNSRWGKWKGDMAASWREVFERRHTLEKKWGKQPHLRSVNAHQTLLRALQQMAISFWDTKKLLADDFVSNGTEDDPHVFPYHRGTVSIREVLALQFERTSDLLDMETSTKTDTLNGHTRDVRYLRFRGNTVGVWDLRQRQEVAHLQTDSANGWACQFDEEKIVSNGANEVRLWDFRTLEMRQTFKAADSIRFLRYDDTKLVAGCQGNIVEVWNLEGEHINSIHVAGGHSGGMTGVLTFQYDERWLFAGLHSRSSENTLVVLDFANPAPASEEPSCVE</sequence>
<dbReference type="InterPro" id="IPR001810">
    <property type="entry name" value="F-box_dom"/>
</dbReference>
<name>L8HFT2_ACACF</name>
<evidence type="ECO:0000256" key="2">
    <source>
        <dbReference type="ARBA" id="ARBA00022737"/>
    </source>
</evidence>
<protein>
    <submittedName>
        <fullName evidence="5">Fbox domain containing protein</fullName>
    </submittedName>
</protein>
<accession>L8HFT2</accession>
<feature type="region of interest" description="Disordered" evidence="3">
    <location>
        <begin position="1"/>
        <end position="23"/>
    </location>
</feature>
<evidence type="ECO:0000256" key="1">
    <source>
        <dbReference type="ARBA" id="ARBA00022574"/>
    </source>
</evidence>
<evidence type="ECO:0000313" key="6">
    <source>
        <dbReference type="Proteomes" id="UP000011083"/>
    </source>
</evidence>
<dbReference type="GeneID" id="14924279"/>
<evidence type="ECO:0000259" key="4">
    <source>
        <dbReference type="PROSITE" id="PS50181"/>
    </source>
</evidence>
<dbReference type="EMBL" id="KB007857">
    <property type="protein sequence ID" value="ELR23306.1"/>
    <property type="molecule type" value="Genomic_DNA"/>
</dbReference>
<keyword evidence="6" id="KW-1185">Reference proteome</keyword>
<keyword evidence="1" id="KW-0853">WD repeat</keyword>
<dbReference type="SUPFAM" id="SSF50978">
    <property type="entry name" value="WD40 repeat-like"/>
    <property type="match status" value="1"/>
</dbReference>
<dbReference type="Gene3D" id="1.20.1280.50">
    <property type="match status" value="1"/>
</dbReference>
<dbReference type="VEuPathDB" id="AmoebaDB:ACA1_068900"/>
<reference evidence="5 6" key="1">
    <citation type="journal article" date="2013" name="Genome Biol.">
        <title>Genome of Acanthamoeba castellanii highlights extensive lateral gene transfer and early evolution of tyrosine kinase signaling.</title>
        <authorList>
            <person name="Clarke M."/>
            <person name="Lohan A.J."/>
            <person name="Liu B."/>
            <person name="Lagkouvardos I."/>
            <person name="Roy S."/>
            <person name="Zafar N."/>
            <person name="Bertelli C."/>
            <person name="Schilde C."/>
            <person name="Kianianmomeni A."/>
            <person name="Burglin T.R."/>
            <person name="Frech C."/>
            <person name="Turcotte B."/>
            <person name="Kopec K.O."/>
            <person name="Synnott J.M."/>
            <person name="Choo C."/>
            <person name="Paponov I."/>
            <person name="Finkler A."/>
            <person name="Soon Heng Tan C."/>
            <person name="Hutchins A.P."/>
            <person name="Weinmeier T."/>
            <person name="Rattei T."/>
            <person name="Chu J.S."/>
            <person name="Gimenez G."/>
            <person name="Irimia M."/>
            <person name="Rigden D.J."/>
            <person name="Fitzpatrick D.A."/>
            <person name="Lorenzo-Morales J."/>
            <person name="Bateman A."/>
            <person name="Chiu C.H."/>
            <person name="Tang P."/>
            <person name="Hegemann P."/>
            <person name="Fromm H."/>
            <person name="Raoult D."/>
            <person name="Greub G."/>
            <person name="Miranda-Saavedra D."/>
            <person name="Chen N."/>
            <person name="Nash P."/>
            <person name="Ginger M.L."/>
            <person name="Horn M."/>
            <person name="Schaap P."/>
            <person name="Caler L."/>
            <person name="Loftus B."/>
        </authorList>
    </citation>
    <scope>NUCLEOTIDE SEQUENCE [LARGE SCALE GENOMIC DNA]</scope>
    <source>
        <strain evidence="5 6">Neff</strain>
    </source>
</reference>
<evidence type="ECO:0000256" key="3">
    <source>
        <dbReference type="SAM" id="MobiDB-lite"/>
    </source>
</evidence>
<dbReference type="InterPro" id="IPR036047">
    <property type="entry name" value="F-box-like_dom_sf"/>
</dbReference>
<organism evidence="5 6">
    <name type="scientific">Acanthamoeba castellanii (strain ATCC 30010 / Neff)</name>
    <dbReference type="NCBI Taxonomy" id="1257118"/>
    <lineage>
        <taxon>Eukaryota</taxon>
        <taxon>Amoebozoa</taxon>
        <taxon>Discosea</taxon>
        <taxon>Longamoebia</taxon>
        <taxon>Centramoebida</taxon>
        <taxon>Acanthamoebidae</taxon>
        <taxon>Acanthamoeba</taxon>
    </lineage>
</organism>
<feature type="domain" description="F-box" evidence="4">
    <location>
        <begin position="22"/>
        <end position="68"/>
    </location>
</feature>
<dbReference type="InterPro" id="IPR042627">
    <property type="entry name" value="FBXW2"/>
</dbReference>
<dbReference type="InterPro" id="IPR015943">
    <property type="entry name" value="WD40/YVTN_repeat-like_dom_sf"/>
</dbReference>
<dbReference type="Proteomes" id="UP000011083">
    <property type="component" value="Unassembled WGS sequence"/>
</dbReference>
<feature type="compositionally biased region" description="Gly residues" evidence="3">
    <location>
        <begin position="11"/>
        <end position="23"/>
    </location>
</feature>
<evidence type="ECO:0000313" key="5">
    <source>
        <dbReference type="EMBL" id="ELR23306.1"/>
    </source>
</evidence>
<dbReference type="SMART" id="SM00256">
    <property type="entry name" value="FBOX"/>
    <property type="match status" value="1"/>
</dbReference>
<dbReference type="InterPro" id="IPR036322">
    <property type="entry name" value="WD40_repeat_dom_sf"/>
</dbReference>
<dbReference type="KEGG" id="acan:ACA1_068900"/>
<keyword evidence="2" id="KW-0677">Repeat</keyword>
<dbReference type="PANTHER" id="PTHR44436">
    <property type="entry name" value="F-BOX/WD REPEAT-CONTAINING PROTEIN 2"/>
    <property type="match status" value="1"/>
</dbReference>
<dbReference type="AlphaFoldDB" id="L8HFT2"/>
<dbReference type="PANTHER" id="PTHR44436:SF1">
    <property type="entry name" value="F-BOX_WD REPEAT-CONTAINING PROTEIN 2"/>
    <property type="match status" value="1"/>
</dbReference>
<dbReference type="PROSITE" id="PS50181">
    <property type="entry name" value="FBOX"/>
    <property type="match status" value="1"/>
</dbReference>
<dbReference type="RefSeq" id="XP_004352834.1">
    <property type="nucleotide sequence ID" value="XM_004352782.1"/>
</dbReference>
<dbReference type="Pfam" id="PF12937">
    <property type="entry name" value="F-box-like"/>
    <property type="match status" value="1"/>
</dbReference>
<gene>
    <name evidence="5" type="ORF">ACA1_068900</name>
</gene>